<feature type="coiled-coil region" evidence="4">
    <location>
        <begin position="221"/>
        <end position="248"/>
    </location>
</feature>
<sequence length="477" mass="52919">MKLLLAIYFFIIAIIQTGLFFGIYHYYRSQNIVKPSPYWMSSLLASVFALFIFGGSILSVEDIAKPQFNFTIGNTLFYVAAVLQALFCLSLNKPIPRYLKVGLYISALAFLLIFEWMRVAGTFEIRTSFMCVIASIFYIWQIVEIRKTKLKDSSTQLLYMQFASFAELFFALGRLIILIASSLTIRQIEQIPQLLILFTIAQLVMNTLSYIAIGGYWAEKFALANAKIQIENEEIKSLLEEREALIGSLLKANKTASTGALSASIAHELNQPLGASSLNIQFLQKKLAQGDLNPALQKEILDTLLADNQRAANIIRSLRSIFSESDVATTEFEVGDLIFNVLSITKPEINSKNIQVALRVESDLVLNADSGEIQQVLLNLINNAIQALVASSQENKKITITAQRSHDYVQIVIADNGDGIPTAAQDQLFELFTSTKSTGMGLGLWLCNHIVTRHGGHILFEPNEGGGAKFIVELPVA</sequence>
<keyword evidence="7" id="KW-0808">Transferase</keyword>
<keyword evidence="4" id="KW-0175">Coiled coil</keyword>
<feature type="transmembrane region" description="Helical" evidence="5">
    <location>
        <begin position="157"/>
        <end position="183"/>
    </location>
</feature>
<comment type="catalytic activity">
    <reaction evidence="1">
        <text>ATP + protein L-histidine = ADP + protein N-phospho-L-histidine.</text>
        <dbReference type="EC" id="2.7.13.3"/>
    </reaction>
</comment>
<dbReference type="SMART" id="SM00387">
    <property type="entry name" value="HATPase_c"/>
    <property type="match status" value="1"/>
</dbReference>
<accession>A0A6M9PXE3</accession>
<dbReference type="SMART" id="SM00388">
    <property type="entry name" value="HisKA"/>
    <property type="match status" value="1"/>
</dbReference>
<dbReference type="SUPFAM" id="SSF47384">
    <property type="entry name" value="Homodimeric domain of signal transducing histidine kinase"/>
    <property type="match status" value="1"/>
</dbReference>
<feature type="transmembrane region" description="Helical" evidence="5">
    <location>
        <begin position="6"/>
        <end position="26"/>
    </location>
</feature>
<evidence type="ECO:0000313" key="8">
    <source>
        <dbReference type="Proteomes" id="UP000503312"/>
    </source>
</evidence>
<organism evidence="7 8">
    <name type="scientific">Polynucleobacter tropicus</name>
    <dbReference type="NCBI Taxonomy" id="1743174"/>
    <lineage>
        <taxon>Bacteria</taxon>
        <taxon>Pseudomonadati</taxon>
        <taxon>Pseudomonadota</taxon>
        <taxon>Betaproteobacteria</taxon>
        <taxon>Burkholderiales</taxon>
        <taxon>Burkholderiaceae</taxon>
        <taxon>Polynucleobacter</taxon>
    </lineage>
</organism>
<feature type="transmembrane region" description="Helical" evidence="5">
    <location>
        <begin position="70"/>
        <end position="89"/>
    </location>
</feature>
<name>A0A6M9PXE3_9BURK</name>
<feature type="transmembrane region" description="Helical" evidence="5">
    <location>
        <begin position="195"/>
        <end position="218"/>
    </location>
</feature>
<dbReference type="RefSeq" id="WP_173955616.1">
    <property type="nucleotide sequence ID" value="NZ_CP028942.1"/>
</dbReference>
<dbReference type="PANTHER" id="PTHR43065">
    <property type="entry name" value="SENSOR HISTIDINE KINASE"/>
    <property type="match status" value="1"/>
</dbReference>
<dbReference type="GO" id="GO:0000155">
    <property type="term" value="F:phosphorelay sensor kinase activity"/>
    <property type="evidence" value="ECO:0007669"/>
    <property type="project" value="InterPro"/>
</dbReference>
<feature type="domain" description="Histidine kinase" evidence="6">
    <location>
        <begin position="264"/>
        <end position="477"/>
    </location>
</feature>
<keyword evidence="5" id="KW-0472">Membrane</keyword>
<feature type="transmembrane region" description="Helical" evidence="5">
    <location>
        <begin position="125"/>
        <end position="145"/>
    </location>
</feature>
<evidence type="ECO:0000256" key="5">
    <source>
        <dbReference type="SAM" id="Phobius"/>
    </source>
</evidence>
<dbReference type="EMBL" id="CP028942">
    <property type="protein sequence ID" value="QKM64572.1"/>
    <property type="molecule type" value="Genomic_DNA"/>
</dbReference>
<dbReference type="PRINTS" id="PR00344">
    <property type="entry name" value="BCTRLSENSOR"/>
</dbReference>
<gene>
    <name evidence="7" type="ORF">DCO17_04585</name>
</gene>
<evidence type="ECO:0000256" key="1">
    <source>
        <dbReference type="ARBA" id="ARBA00000085"/>
    </source>
</evidence>
<dbReference type="InterPro" id="IPR036890">
    <property type="entry name" value="HATPase_C_sf"/>
</dbReference>
<dbReference type="Pfam" id="PF02518">
    <property type="entry name" value="HATPase_c"/>
    <property type="match status" value="1"/>
</dbReference>
<dbReference type="PROSITE" id="PS50109">
    <property type="entry name" value="HIS_KIN"/>
    <property type="match status" value="1"/>
</dbReference>
<keyword evidence="8" id="KW-1185">Reference proteome</keyword>
<dbReference type="Gene3D" id="1.10.287.130">
    <property type="match status" value="1"/>
</dbReference>
<feature type="transmembrane region" description="Helical" evidence="5">
    <location>
        <begin position="38"/>
        <end position="58"/>
    </location>
</feature>
<dbReference type="EC" id="2.7.13.3" evidence="2"/>
<dbReference type="CDD" id="cd00082">
    <property type="entry name" value="HisKA"/>
    <property type="match status" value="1"/>
</dbReference>
<proteinExistence type="predicted"/>
<evidence type="ECO:0000259" key="6">
    <source>
        <dbReference type="PROSITE" id="PS50109"/>
    </source>
</evidence>
<dbReference type="KEGG" id="ptrp:DCO17_04585"/>
<keyword evidence="3" id="KW-0597">Phosphoprotein</keyword>
<reference evidence="7 8" key="1">
    <citation type="submission" date="2018-04" db="EMBL/GenBank/DDBJ databases">
        <title>Polynucleobacter sp. UH21B genome.</title>
        <authorList>
            <person name="Hahn M.W."/>
        </authorList>
    </citation>
    <scope>NUCLEOTIDE SEQUENCE [LARGE SCALE GENOMIC DNA]</scope>
    <source>
        <strain evidence="7 8">MWH-UH21B</strain>
    </source>
</reference>
<evidence type="ECO:0000313" key="7">
    <source>
        <dbReference type="EMBL" id="QKM64572.1"/>
    </source>
</evidence>
<evidence type="ECO:0000256" key="4">
    <source>
        <dbReference type="SAM" id="Coils"/>
    </source>
</evidence>
<evidence type="ECO:0000256" key="2">
    <source>
        <dbReference type="ARBA" id="ARBA00012438"/>
    </source>
</evidence>
<keyword evidence="5" id="KW-0812">Transmembrane</keyword>
<dbReference type="Pfam" id="PF00512">
    <property type="entry name" value="HisKA"/>
    <property type="match status" value="1"/>
</dbReference>
<protein>
    <recommendedName>
        <fullName evidence="2">histidine kinase</fullName>
        <ecNumber evidence="2">2.7.13.3</ecNumber>
    </recommendedName>
</protein>
<dbReference type="InterPro" id="IPR005467">
    <property type="entry name" value="His_kinase_dom"/>
</dbReference>
<feature type="transmembrane region" description="Helical" evidence="5">
    <location>
        <begin position="101"/>
        <end position="119"/>
    </location>
</feature>
<dbReference type="InterPro" id="IPR003594">
    <property type="entry name" value="HATPase_dom"/>
</dbReference>
<dbReference type="SUPFAM" id="SSF55874">
    <property type="entry name" value="ATPase domain of HSP90 chaperone/DNA topoisomerase II/histidine kinase"/>
    <property type="match status" value="1"/>
</dbReference>
<dbReference type="Proteomes" id="UP000503312">
    <property type="component" value="Chromosome"/>
</dbReference>
<dbReference type="InterPro" id="IPR003661">
    <property type="entry name" value="HisK_dim/P_dom"/>
</dbReference>
<dbReference type="InterPro" id="IPR036097">
    <property type="entry name" value="HisK_dim/P_sf"/>
</dbReference>
<dbReference type="InterPro" id="IPR004358">
    <property type="entry name" value="Sig_transdc_His_kin-like_C"/>
</dbReference>
<dbReference type="AlphaFoldDB" id="A0A6M9PXE3"/>
<evidence type="ECO:0000256" key="3">
    <source>
        <dbReference type="ARBA" id="ARBA00022553"/>
    </source>
</evidence>
<keyword evidence="7" id="KW-0418">Kinase</keyword>
<dbReference type="Gene3D" id="3.30.565.10">
    <property type="entry name" value="Histidine kinase-like ATPase, C-terminal domain"/>
    <property type="match status" value="1"/>
</dbReference>
<keyword evidence="5" id="KW-1133">Transmembrane helix</keyword>